<dbReference type="InParanoid" id="A0A2V0P205"/>
<evidence type="ECO:0000259" key="1">
    <source>
        <dbReference type="Pfam" id="PF13847"/>
    </source>
</evidence>
<dbReference type="Gene3D" id="1.10.10.10">
    <property type="entry name" value="Winged helix-like DNA-binding domain superfamily/Winged helix DNA-binding domain"/>
    <property type="match status" value="1"/>
</dbReference>
<dbReference type="Proteomes" id="UP000247498">
    <property type="component" value="Unassembled WGS sequence"/>
</dbReference>
<gene>
    <name evidence="3" type="ORF">Rsub_06160</name>
</gene>
<evidence type="ECO:0000313" key="4">
    <source>
        <dbReference type="Proteomes" id="UP000247498"/>
    </source>
</evidence>
<dbReference type="PANTHER" id="PTHR45128:SF1">
    <property type="entry name" value="S-ADENOSYLMETHIONINE-DEPENDENT METHYLTRANSFERASE RV2258C"/>
    <property type="match status" value="1"/>
</dbReference>
<dbReference type="InterPro" id="IPR053173">
    <property type="entry name" value="SAM-binding_MTase"/>
</dbReference>
<dbReference type="SUPFAM" id="SSF46785">
    <property type="entry name" value="Winged helix' DNA-binding domain"/>
    <property type="match status" value="1"/>
</dbReference>
<dbReference type="PANTHER" id="PTHR45128">
    <property type="entry name" value="METHYLTRANSFERASE TYPE 11"/>
    <property type="match status" value="1"/>
</dbReference>
<proteinExistence type="predicted"/>
<comment type="caution">
    <text evidence="3">The sequence shown here is derived from an EMBL/GenBank/DDBJ whole genome shotgun (WGS) entry which is preliminary data.</text>
</comment>
<dbReference type="OrthoDB" id="565050at2759"/>
<name>A0A2V0P205_9CHLO</name>
<dbReference type="InterPro" id="IPR029063">
    <property type="entry name" value="SAM-dependent_MTases_sf"/>
</dbReference>
<sequence>MAQEALRGPPLPVEDVQAVIGAAMTGAMTLQMVFVGDKLGLYRALKQAGGPVTSAQLAAAAGLQERWVREWLHQQAAARLVECDREAAAFWMTRAQLDVLANEEGADASPYFSAGTAGGILNLGDHRDALLDCFRTGAGLSYDRHGPACAAGVKRELGVWTRHFLVEKVSSLPGLLPKLKAGAKVADVGCGAGLAICLLAAAFPKSEFHGYDISKHALELAVSDAAARGLPNAHFHDCSRPEGRLPAAPAFDFVLVNDALHDMTRPDQVLAALRGALQPDGLFLICDIASLGPPAANIEGHPMGACMYAFSVSCCLSSGLSEPGGLGLGTLGFHREVAERMAKEAGFSSFEPLDWESSMNAYYLVRP</sequence>
<dbReference type="Pfam" id="PF13847">
    <property type="entry name" value="Methyltransf_31"/>
    <property type="match status" value="1"/>
</dbReference>
<dbReference type="SUPFAM" id="SSF53335">
    <property type="entry name" value="S-adenosyl-L-methionine-dependent methyltransferases"/>
    <property type="match status" value="1"/>
</dbReference>
<dbReference type="CDD" id="cd02440">
    <property type="entry name" value="AdoMet_MTases"/>
    <property type="match status" value="1"/>
</dbReference>
<dbReference type="Gene3D" id="3.40.50.150">
    <property type="entry name" value="Vaccinia Virus protein VP39"/>
    <property type="match status" value="1"/>
</dbReference>
<dbReference type="InterPro" id="IPR036390">
    <property type="entry name" value="WH_DNA-bd_sf"/>
</dbReference>
<dbReference type="EMBL" id="BDRX01000046">
    <property type="protein sequence ID" value="GBF93911.1"/>
    <property type="molecule type" value="Genomic_DNA"/>
</dbReference>
<keyword evidence="4" id="KW-1185">Reference proteome</keyword>
<dbReference type="STRING" id="307507.A0A2V0P205"/>
<protein>
    <submittedName>
        <fullName evidence="3">Transcriptional regulator</fullName>
    </submittedName>
</protein>
<organism evidence="3 4">
    <name type="scientific">Raphidocelis subcapitata</name>
    <dbReference type="NCBI Taxonomy" id="307507"/>
    <lineage>
        <taxon>Eukaryota</taxon>
        <taxon>Viridiplantae</taxon>
        <taxon>Chlorophyta</taxon>
        <taxon>core chlorophytes</taxon>
        <taxon>Chlorophyceae</taxon>
        <taxon>CS clade</taxon>
        <taxon>Sphaeropleales</taxon>
        <taxon>Selenastraceae</taxon>
        <taxon>Raphidocelis</taxon>
    </lineage>
</organism>
<dbReference type="Pfam" id="PF21320">
    <property type="entry name" value="WHD_Rv2258c"/>
    <property type="match status" value="1"/>
</dbReference>
<evidence type="ECO:0000259" key="2">
    <source>
        <dbReference type="Pfam" id="PF21320"/>
    </source>
</evidence>
<dbReference type="InterPro" id="IPR025714">
    <property type="entry name" value="Methyltranfer_dom"/>
</dbReference>
<feature type="domain" description="S-adenosylmethionine-dependent methyltransferase Rv2258c-like winged HTH" evidence="2">
    <location>
        <begin position="32"/>
        <end position="97"/>
    </location>
</feature>
<dbReference type="InterPro" id="IPR048711">
    <property type="entry name" value="WHD_Rv2258c"/>
</dbReference>
<feature type="domain" description="Methyltransferase" evidence="1">
    <location>
        <begin position="180"/>
        <end position="291"/>
    </location>
</feature>
<dbReference type="AlphaFoldDB" id="A0A2V0P205"/>
<evidence type="ECO:0000313" key="3">
    <source>
        <dbReference type="EMBL" id="GBF93911.1"/>
    </source>
</evidence>
<reference evidence="3 4" key="1">
    <citation type="journal article" date="2018" name="Sci. Rep.">
        <title>Raphidocelis subcapitata (=Pseudokirchneriella subcapitata) provides an insight into genome evolution and environmental adaptations in the Sphaeropleales.</title>
        <authorList>
            <person name="Suzuki S."/>
            <person name="Yamaguchi H."/>
            <person name="Nakajima N."/>
            <person name="Kawachi M."/>
        </authorList>
    </citation>
    <scope>NUCLEOTIDE SEQUENCE [LARGE SCALE GENOMIC DNA]</scope>
    <source>
        <strain evidence="3 4">NIES-35</strain>
    </source>
</reference>
<dbReference type="InterPro" id="IPR036388">
    <property type="entry name" value="WH-like_DNA-bd_sf"/>
</dbReference>
<accession>A0A2V0P205</accession>